<reference evidence="2" key="1">
    <citation type="submission" date="2015-10" db="EMBL/GenBank/DDBJ databases">
        <title>Extensive mobilome-driven genome diversification in gut-associated Bacteroides vulgatus mpk.</title>
        <authorList>
            <person name="Beier S."/>
            <person name="Lange A."/>
            <person name="Huson D.H."/>
            <person name="Frick J.-S."/>
            <person name="Autenrieth I.B."/>
        </authorList>
    </citation>
    <scope>NUCLEOTIDE SEQUENCE [LARGE SCALE GENOMIC DNA]</scope>
    <source>
        <strain evidence="2">mpk</strain>
    </source>
</reference>
<name>A0A0P0M0N3_PHOVU</name>
<dbReference type="PATRIC" id="fig|821.40.peg.268"/>
<proteinExistence type="predicted"/>
<protein>
    <submittedName>
        <fullName evidence="1">Uncharacterized protein</fullName>
    </submittedName>
</protein>
<dbReference type="Proteomes" id="UP000061587">
    <property type="component" value="Chromosome"/>
</dbReference>
<accession>A0A0P0M0N3</accession>
<dbReference type="InterPro" id="IPR012334">
    <property type="entry name" value="Pectin_lyas_fold"/>
</dbReference>
<organism evidence="1 2">
    <name type="scientific">Phocaeicola vulgatus</name>
    <name type="common">Bacteroides vulgatus</name>
    <dbReference type="NCBI Taxonomy" id="821"/>
    <lineage>
        <taxon>Bacteria</taxon>
        <taxon>Pseudomonadati</taxon>
        <taxon>Bacteroidota</taxon>
        <taxon>Bacteroidia</taxon>
        <taxon>Bacteroidales</taxon>
        <taxon>Bacteroidaceae</taxon>
        <taxon>Phocaeicola</taxon>
    </lineage>
</organism>
<dbReference type="AlphaFoldDB" id="A0A0P0M0N3"/>
<reference evidence="1 2" key="2">
    <citation type="journal article" date="2016" name="Genome Biol. Evol.">
        <title>Extensive mobilome-driven genome diversification in mouse gut-associated Bacteroides vulgatus mpk.</title>
        <authorList>
            <person name="Lange A."/>
            <person name="Beier S."/>
            <person name="Steimle A."/>
            <person name="Autenrieth I.B."/>
            <person name="Huson D.H."/>
            <person name="Frick J.S."/>
        </authorList>
    </citation>
    <scope>NUCLEOTIDE SEQUENCE [LARGE SCALE GENOMIC DNA]</scope>
    <source>
        <strain evidence="2">mpk</strain>
    </source>
</reference>
<evidence type="ECO:0000313" key="1">
    <source>
        <dbReference type="EMBL" id="ALK82859.1"/>
    </source>
</evidence>
<evidence type="ECO:0000313" key="2">
    <source>
        <dbReference type="Proteomes" id="UP000061587"/>
    </source>
</evidence>
<gene>
    <name evidence="1" type="ORF">BvMPK_0220</name>
</gene>
<dbReference type="EMBL" id="CP013020">
    <property type="protein sequence ID" value="ALK82859.1"/>
    <property type="molecule type" value="Genomic_DNA"/>
</dbReference>
<dbReference type="Gene3D" id="2.160.20.10">
    <property type="entry name" value="Single-stranded right-handed beta-helix, Pectin lyase-like"/>
    <property type="match status" value="1"/>
</dbReference>
<sequence>MHIIDQFLPFCPLSLVYFCSRTNLNLYKMKHLHFLAFALCWLVWGHLLKAQSIDHYSSLDPSQPIEFKGNCLRYADKEIILGPKTFFVDGQLSDREVADNPYVFNSFNKAAANFSAGTEAEPMKVYLAPYVYWIDDPDDPAIRVGKDGREPFGLVVKCPYLHIIGLNSHPENTVLASSRGQTQGAVGNFTMFDFWGDGLLVKDLTMGNFCNVDLEYPLKKELSRKKRMSAITQAHVAYCHGDKIVADNVHFISRLNMNPLNGAKRILFNKCHMESTDDALTGTGVYLDCTLHFYGQKPFWRSDMGGAVFLNCDFYVCHEEDRQYFCKSVGPLSIVDCRYHSKKPVYAGWTHDPTGWLRCYQYNVKLNGQPYVIGADKPYNTVCMDQLNQLRAFRLEEHGEVLYNTYNLLRGEDDWDPLQVKDRVIAIGKRDGKDYTRMPSCLSVEPLTASIQTGGRTVRLTATVKRHCNYVLNNVPVKWKVQQGYEKNVKLSTSEGYECVVEATNVEDETKHFTVIAYTEDGLECATELTVAPDYVSAPSFTENPKLNITKGVATVSYALDLNGRKDESLITWYRCTDRKGTNRLPVSVSRLNEPEYSYTLVKEDVGYYLMAVIAPKHLRCLPGEERIVVSNSPIKKGQVNITHIFETDFQNFPCKNQPQLLPGFWTIGGYKPLDTAEYDWQVVPDKDYWIYGPGMNGSHGTGLLQDQKGARLLYTPLDGSYGDMAITLNVDASKTAGQGFGSATGQYLDLYIKFDTRTLTGYALRIIRTTKYSNAVDFILMKYENGVAEAISQPVSSTCYRTDCTITLTVKEGKLTAHASTTTPLPAPVTDPNLKLSVDLEADIASNTFGGTGIQHTGSCGESTTMLHYMKVEWE</sequence>